<keyword evidence="5" id="KW-0206">Cytoskeleton</keyword>
<dbReference type="Gramene" id="KRH76318">
    <property type="protein sequence ID" value="KRH76318"/>
    <property type="gene ID" value="GLYMA_01G145800"/>
</dbReference>
<dbReference type="EnsemblPlants" id="KRH76318">
    <property type="protein sequence ID" value="KRH76318"/>
    <property type="gene ID" value="GLYMA_01G145800"/>
</dbReference>
<dbReference type="PANTHER" id="PTHR22629">
    <property type="entry name" value="ARP2/3 COMPLEX 20 KD SUBUNIT"/>
    <property type="match status" value="1"/>
</dbReference>
<dbReference type="eggNOG" id="KOG1876">
    <property type="taxonomic scope" value="Eukaryota"/>
</dbReference>
<dbReference type="HOGENOM" id="CLU_2125514_0_0_1"/>
<reference evidence="7 8" key="1">
    <citation type="journal article" date="2010" name="Nature">
        <title>Genome sequence of the palaeopolyploid soybean.</title>
        <authorList>
            <person name="Schmutz J."/>
            <person name="Cannon S.B."/>
            <person name="Schlueter J."/>
            <person name="Ma J."/>
            <person name="Mitros T."/>
            <person name="Nelson W."/>
            <person name="Hyten D.L."/>
            <person name="Song Q."/>
            <person name="Thelen J.J."/>
            <person name="Cheng J."/>
            <person name="Xu D."/>
            <person name="Hellsten U."/>
            <person name="May G.D."/>
            <person name="Yu Y."/>
            <person name="Sakurai T."/>
            <person name="Umezawa T."/>
            <person name="Bhattacharyya M.K."/>
            <person name="Sandhu D."/>
            <person name="Valliyodan B."/>
            <person name="Lindquist E."/>
            <person name="Peto M."/>
            <person name="Grant D."/>
            <person name="Shu S."/>
            <person name="Goodstein D."/>
            <person name="Barry K."/>
            <person name="Futrell-Griggs M."/>
            <person name="Abernathy B."/>
            <person name="Du J."/>
            <person name="Tian Z."/>
            <person name="Zhu L."/>
            <person name="Gill N."/>
            <person name="Joshi T."/>
            <person name="Libault M."/>
            <person name="Sethuraman A."/>
            <person name="Zhang X.-C."/>
            <person name="Shinozaki K."/>
            <person name="Nguyen H.T."/>
            <person name="Wing R.A."/>
            <person name="Cregan P."/>
            <person name="Specht J."/>
            <person name="Grimwood J."/>
            <person name="Rokhsar D."/>
            <person name="Stacey G."/>
            <person name="Shoemaker R.C."/>
            <person name="Jackson S.A."/>
        </authorList>
    </citation>
    <scope>NUCLEOTIDE SEQUENCE</scope>
    <source>
        <strain evidence="8">cv. Williams 82</strain>
        <tissue evidence="7">Callus</tissue>
    </source>
</reference>
<dbReference type="GO" id="GO:0034314">
    <property type="term" value="P:Arp2/3 complex-mediated actin nucleation"/>
    <property type="evidence" value="ECO:0000318"/>
    <property type="project" value="GO_Central"/>
</dbReference>
<gene>
    <name evidence="7" type="ORF">GLYMA_01G145800</name>
</gene>
<evidence type="ECO:0000256" key="2">
    <source>
        <dbReference type="ARBA" id="ARBA00005919"/>
    </source>
</evidence>
<evidence type="ECO:0000313" key="7">
    <source>
        <dbReference type="EMBL" id="KRH76318.1"/>
    </source>
</evidence>
<dbReference type="EMBL" id="CM000834">
    <property type="protein sequence ID" value="KRH76318.1"/>
    <property type="molecule type" value="Genomic_DNA"/>
</dbReference>
<dbReference type="SMR" id="K7K3W5"/>
<dbReference type="InParanoid" id="K7K3W5"/>
<keyword evidence="4" id="KW-0009">Actin-binding</keyword>
<dbReference type="InterPro" id="IPR008384">
    <property type="entry name" value="ARPC4"/>
</dbReference>
<dbReference type="AlphaFoldDB" id="K7K3W5"/>
<organism evidence="7">
    <name type="scientific">Glycine max</name>
    <name type="common">Soybean</name>
    <name type="synonym">Glycine hispida</name>
    <dbReference type="NCBI Taxonomy" id="3847"/>
    <lineage>
        <taxon>Eukaryota</taxon>
        <taxon>Viridiplantae</taxon>
        <taxon>Streptophyta</taxon>
        <taxon>Embryophyta</taxon>
        <taxon>Tracheophyta</taxon>
        <taxon>Spermatophyta</taxon>
        <taxon>Magnoliopsida</taxon>
        <taxon>eudicotyledons</taxon>
        <taxon>Gunneridae</taxon>
        <taxon>Pentapetalae</taxon>
        <taxon>rosids</taxon>
        <taxon>fabids</taxon>
        <taxon>Fabales</taxon>
        <taxon>Fabaceae</taxon>
        <taxon>Papilionoideae</taxon>
        <taxon>50 kb inversion clade</taxon>
        <taxon>NPAAA clade</taxon>
        <taxon>indigoferoid/millettioid clade</taxon>
        <taxon>Phaseoleae</taxon>
        <taxon>Glycine</taxon>
        <taxon>Glycine subgen. Soja</taxon>
    </lineage>
</organism>
<evidence type="ECO:0000256" key="1">
    <source>
        <dbReference type="ARBA" id="ARBA00004245"/>
    </source>
</evidence>
<comment type="similarity">
    <text evidence="2">Belongs to the ARPC4 family.</text>
</comment>
<evidence type="ECO:0000256" key="3">
    <source>
        <dbReference type="ARBA" id="ARBA00022490"/>
    </source>
</evidence>
<keyword evidence="6" id="KW-1133">Transmembrane helix</keyword>
<protein>
    <recommendedName>
        <fullName evidence="10">DNA mismatch repair proteins mutS family domain-containing protein</fullName>
    </recommendedName>
</protein>
<accession>K7K3W5</accession>
<keyword evidence="6" id="KW-0812">Transmembrane</keyword>
<evidence type="ECO:0008006" key="10">
    <source>
        <dbReference type="Google" id="ProtNLM"/>
    </source>
</evidence>
<evidence type="ECO:0000256" key="5">
    <source>
        <dbReference type="ARBA" id="ARBA00023212"/>
    </source>
</evidence>
<keyword evidence="6" id="KW-0472">Membrane</keyword>
<comment type="subcellular location">
    <subcellularLocation>
        <location evidence="1">Cytoplasm</location>
        <location evidence="1">Cytoskeleton</location>
    </subcellularLocation>
</comment>
<dbReference type="PANTHER" id="PTHR22629:SF0">
    <property type="entry name" value="ACTIN-RELATED PROTEIN 2_3 COMPLEX SUBUNIT 4"/>
    <property type="match status" value="1"/>
</dbReference>
<keyword evidence="3" id="KW-0963">Cytoplasm</keyword>
<reference evidence="8" key="2">
    <citation type="submission" date="2018-02" db="UniProtKB">
        <authorList>
            <consortium name="EnsemblPlants"/>
        </authorList>
    </citation>
    <scope>IDENTIFICATION</scope>
    <source>
        <strain evidence="8">Williams 82</strain>
    </source>
</reference>
<dbReference type="SUPFAM" id="SSF69645">
    <property type="entry name" value="Arp2/3 complex subunits"/>
    <property type="match status" value="1"/>
</dbReference>
<dbReference type="GO" id="GO:0051015">
    <property type="term" value="F:actin filament binding"/>
    <property type="evidence" value="ECO:0000318"/>
    <property type="project" value="GO_Central"/>
</dbReference>
<evidence type="ECO:0000256" key="6">
    <source>
        <dbReference type="SAM" id="Phobius"/>
    </source>
</evidence>
<dbReference type="STRING" id="3847.K7K3W5"/>
<proteinExistence type="inferred from homology"/>
<keyword evidence="9" id="KW-1185">Reference proteome</keyword>
<dbReference type="Gene3D" id="3.30.1460.20">
    <property type="match status" value="1"/>
</dbReference>
<dbReference type="GO" id="GO:0030041">
    <property type="term" value="P:actin filament polymerization"/>
    <property type="evidence" value="ECO:0007669"/>
    <property type="project" value="InterPro"/>
</dbReference>
<reference evidence="7" key="3">
    <citation type="submission" date="2018-07" db="EMBL/GenBank/DDBJ databases">
        <title>WGS assembly of Glycine max.</title>
        <authorList>
            <person name="Schmutz J."/>
            <person name="Cannon S."/>
            <person name="Schlueter J."/>
            <person name="Ma J."/>
            <person name="Mitros T."/>
            <person name="Nelson W."/>
            <person name="Hyten D."/>
            <person name="Song Q."/>
            <person name="Thelen J."/>
            <person name="Cheng J."/>
            <person name="Xu D."/>
            <person name="Hellsten U."/>
            <person name="May G."/>
            <person name="Yu Y."/>
            <person name="Sakurai T."/>
            <person name="Umezawa T."/>
            <person name="Bhattacharyya M."/>
            <person name="Sandhu D."/>
            <person name="Valliyodan B."/>
            <person name="Lindquist E."/>
            <person name="Peto M."/>
            <person name="Grant D."/>
            <person name="Shu S."/>
            <person name="Goodstein D."/>
            <person name="Barry K."/>
            <person name="Futrell-Griggs M."/>
            <person name="Abernathy B."/>
            <person name="Du J."/>
            <person name="Tian Z."/>
            <person name="Zhu L."/>
            <person name="Gill N."/>
            <person name="Joshi T."/>
            <person name="Libault M."/>
            <person name="Sethuraman A."/>
            <person name="Zhang X."/>
            <person name="Shinozaki K."/>
            <person name="Nguyen H."/>
            <person name="Wing R."/>
            <person name="Cregan P."/>
            <person name="Specht J."/>
            <person name="Grimwood J."/>
            <person name="Rokhsar D."/>
            <person name="Stacey G."/>
            <person name="Shoemaker R."/>
            <person name="Jackson S."/>
        </authorList>
    </citation>
    <scope>NUCLEOTIDE SEQUENCE</scope>
    <source>
        <tissue evidence="7">Callus</tissue>
    </source>
</reference>
<dbReference type="Pfam" id="PF05856">
    <property type="entry name" value="ARPC4"/>
    <property type="match status" value="1"/>
</dbReference>
<dbReference type="PaxDb" id="3847-GLYMA01G34750.1"/>
<evidence type="ECO:0000313" key="8">
    <source>
        <dbReference type="EnsemblPlants" id="KRH76318"/>
    </source>
</evidence>
<dbReference type="Proteomes" id="UP000008827">
    <property type="component" value="Chromosome 1"/>
</dbReference>
<dbReference type="InterPro" id="IPR034666">
    <property type="entry name" value="ARPC2/4"/>
</dbReference>
<name>K7K3W5_SOYBN</name>
<evidence type="ECO:0000313" key="9">
    <source>
        <dbReference type="Proteomes" id="UP000008827"/>
    </source>
</evidence>
<feature type="transmembrane region" description="Helical" evidence="6">
    <location>
        <begin position="12"/>
        <end position="34"/>
    </location>
</feature>
<dbReference type="GO" id="GO:0005885">
    <property type="term" value="C:Arp2/3 protein complex"/>
    <property type="evidence" value="ECO:0000318"/>
    <property type="project" value="GO_Central"/>
</dbReference>
<sequence length="114" mass="13452">MERAITTHQRLLTYIIEIHFDNIILLLIPVPLFFTTLGRINIITGPNFSGKNIYLKQVINELENILTKKFLRFLSMRVEAFQVLRRKLVQGYDISFLITNYHCEDMTLASFLKF</sequence>
<evidence type="ECO:0000256" key="4">
    <source>
        <dbReference type="ARBA" id="ARBA00023203"/>
    </source>
</evidence>